<feature type="domain" description="Wax synthase" evidence="8">
    <location>
        <begin position="250"/>
        <end position="338"/>
    </location>
</feature>
<feature type="transmembrane region" description="Helical" evidence="7">
    <location>
        <begin position="29"/>
        <end position="46"/>
    </location>
</feature>
<evidence type="ECO:0000313" key="9">
    <source>
        <dbReference type="EMBL" id="CZR67898.1"/>
    </source>
</evidence>
<evidence type="ECO:0000256" key="1">
    <source>
        <dbReference type="ARBA" id="ARBA00004141"/>
    </source>
</evidence>
<name>A0A1L7XSG8_9HELO</name>
<evidence type="ECO:0000256" key="6">
    <source>
        <dbReference type="ARBA" id="ARBA00023136"/>
    </source>
</evidence>
<dbReference type="InterPro" id="IPR032805">
    <property type="entry name" value="Wax_synthase_dom"/>
</dbReference>
<evidence type="ECO:0000256" key="4">
    <source>
        <dbReference type="ARBA" id="ARBA00022692"/>
    </source>
</evidence>
<evidence type="ECO:0000256" key="3">
    <source>
        <dbReference type="ARBA" id="ARBA00022679"/>
    </source>
</evidence>
<dbReference type="GO" id="GO:0016020">
    <property type="term" value="C:membrane"/>
    <property type="evidence" value="ECO:0007669"/>
    <property type="project" value="UniProtKB-SubCell"/>
</dbReference>
<dbReference type="InterPro" id="IPR044851">
    <property type="entry name" value="Wax_synthase"/>
</dbReference>
<keyword evidence="4 7" id="KW-0812">Transmembrane</keyword>
<evidence type="ECO:0000256" key="7">
    <source>
        <dbReference type="SAM" id="Phobius"/>
    </source>
</evidence>
<dbReference type="PANTHER" id="PTHR31595:SF67">
    <property type="entry name" value="WAX SYNTHASE DOMAIN-CONTAINING PROTEIN"/>
    <property type="match status" value="1"/>
</dbReference>
<sequence length="413" mass="46674">MAVLLMLILNLLELSIPLLVFTFASENSLVRPALLPLLGYLTLYTLPLNRSSFPNKVISNLLDMNTCGLFLQYLDFGLLSRWTFAARGPTSPLGGQRNAKLSLADRKALEPRGLKPSSLWTRLQWGLFAATAWRAPATLWEVKGTPPFKTREPPSRLRFIFDNVITLVLCYLVLDAMSLGEHNPEENAVNFAWEKVRIFTRLGAVSTKEIKLRITVVLMCWVSAYCALQASYSLGAIIAVATHMTTVKVWPPLFGSLTESWSVRQHWGSFWHQAVRQKISAPAYYATYSLLGLRKGGMAARYTNILLTFIVSGLLHRVAEEYADAVPWSQSGTMRFYCIQAFGILLEDAFQGIFHTLTTHQHSRWTRAVGYIWVTFWIVWVSPALFYPRLELSKKETILPFSVVGPLMKYLTA</sequence>
<dbReference type="GO" id="GO:0006629">
    <property type="term" value="P:lipid metabolic process"/>
    <property type="evidence" value="ECO:0007669"/>
    <property type="project" value="InterPro"/>
</dbReference>
<dbReference type="Pfam" id="PF13813">
    <property type="entry name" value="MBOAT_2"/>
    <property type="match status" value="1"/>
</dbReference>
<dbReference type="Proteomes" id="UP000184330">
    <property type="component" value="Unassembled WGS sequence"/>
</dbReference>
<evidence type="ECO:0000259" key="8">
    <source>
        <dbReference type="Pfam" id="PF13813"/>
    </source>
</evidence>
<keyword evidence="5 7" id="KW-1133">Transmembrane helix</keyword>
<comment type="similarity">
    <text evidence="2">Belongs to the wax synthase family.</text>
</comment>
<evidence type="ECO:0000256" key="5">
    <source>
        <dbReference type="ARBA" id="ARBA00022989"/>
    </source>
</evidence>
<dbReference type="AlphaFoldDB" id="A0A1L7XSG8"/>
<feature type="transmembrane region" description="Helical" evidence="7">
    <location>
        <begin position="299"/>
        <end position="319"/>
    </location>
</feature>
<keyword evidence="3" id="KW-0808">Transferase</keyword>
<keyword evidence="6 7" id="KW-0472">Membrane</keyword>
<dbReference type="OrthoDB" id="1077582at2759"/>
<dbReference type="GO" id="GO:0008374">
    <property type="term" value="F:O-acyltransferase activity"/>
    <property type="evidence" value="ECO:0007669"/>
    <property type="project" value="InterPro"/>
</dbReference>
<gene>
    <name evidence="9" type="ORF">PAC_17797</name>
</gene>
<evidence type="ECO:0000256" key="2">
    <source>
        <dbReference type="ARBA" id="ARBA00007282"/>
    </source>
</evidence>
<feature type="transmembrane region" description="Helical" evidence="7">
    <location>
        <begin position="216"/>
        <end position="241"/>
    </location>
</feature>
<keyword evidence="10" id="KW-1185">Reference proteome</keyword>
<reference evidence="9 10" key="1">
    <citation type="submission" date="2016-03" db="EMBL/GenBank/DDBJ databases">
        <authorList>
            <person name="Ploux O."/>
        </authorList>
    </citation>
    <scope>NUCLEOTIDE SEQUENCE [LARGE SCALE GENOMIC DNA]</scope>
    <source>
        <strain evidence="9 10">UAMH 11012</strain>
    </source>
</reference>
<comment type="subcellular location">
    <subcellularLocation>
        <location evidence="1">Membrane</location>
        <topology evidence="1">Multi-pass membrane protein</topology>
    </subcellularLocation>
</comment>
<accession>A0A1L7XSG8</accession>
<proteinExistence type="inferred from homology"/>
<protein>
    <recommendedName>
        <fullName evidence="8">Wax synthase domain-containing protein</fullName>
    </recommendedName>
</protein>
<organism evidence="9 10">
    <name type="scientific">Phialocephala subalpina</name>
    <dbReference type="NCBI Taxonomy" id="576137"/>
    <lineage>
        <taxon>Eukaryota</taxon>
        <taxon>Fungi</taxon>
        <taxon>Dikarya</taxon>
        <taxon>Ascomycota</taxon>
        <taxon>Pezizomycotina</taxon>
        <taxon>Leotiomycetes</taxon>
        <taxon>Helotiales</taxon>
        <taxon>Mollisiaceae</taxon>
        <taxon>Phialocephala</taxon>
        <taxon>Phialocephala fortinii species complex</taxon>
    </lineage>
</organism>
<dbReference type="EMBL" id="FJOG01000048">
    <property type="protein sequence ID" value="CZR67898.1"/>
    <property type="molecule type" value="Genomic_DNA"/>
</dbReference>
<feature type="transmembrane region" description="Helical" evidence="7">
    <location>
        <begin position="368"/>
        <end position="387"/>
    </location>
</feature>
<evidence type="ECO:0000313" key="10">
    <source>
        <dbReference type="Proteomes" id="UP000184330"/>
    </source>
</evidence>
<feature type="transmembrane region" description="Helical" evidence="7">
    <location>
        <begin position="7"/>
        <end position="23"/>
    </location>
</feature>
<dbReference type="PANTHER" id="PTHR31595">
    <property type="entry name" value="LONG-CHAIN-ALCOHOL O-FATTY-ACYLTRANSFERASE 3-RELATED"/>
    <property type="match status" value="1"/>
</dbReference>